<dbReference type="InterPro" id="IPR013130">
    <property type="entry name" value="Fe3_Rdtase_TM_dom"/>
</dbReference>
<keyword evidence="11 13" id="KW-0472">Membrane</keyword>
<evidence type="ECO:0000256" key="7">
    <source>
        <dbReference type="ARBA" id="ARBA00022982"/>
    </source>
</evidence>
<dbReference type="PANTHER" id="PTHR32361">
    <property type="entry name" value="FERRIC/CUPRIC REDUCTASE TRANSMEMBRANE COMPONENT"/>
    <property type="match status" value="1"/>
</dbReference>
<evidence type="ECO:0000256" key="2">
    <source>
        <dbReference type="ARBA" id="ARBA00006278"/>
    </source>
</evidence>
<dbReference type="InterPro" id="IPR017938">
    <property type="entry name" value="Riboflavin_synthase-like_b-brl"/>
</dbReference>
<keyword evidence="6 13" id="KW-0812">Transmembrane</keyword>
<keyword evidence="10" id="KW-0406">Ion transport</keyword>
<comment type="similarity">
    <text evidence="2">Belongs to the ferric reductase (FRE) family.</text>
</comment>
<dbReference type="InterPro" id="IPR051410">
    <property type="entry name" value="Ferric/Cupric_Reductase"/>
</dbReference>
<comment type="subcellular location">
    <subcellularLocation>
        <location evidence="1">Cell membrane</location>
        <topology evidence="1">Multi-pass membrane protein</topology>
    </subcellularLocation>
</comment>
<dbReference type="OrthoDB" id="4494341at2759"/>
<keyword evidence="4" id="KW-0813">Transport</keyword>
<protein>
    <recommendedName>
        <fullName evidence="3">ferric-chelate reductase (NADPH)</fullName>
        <ecNumber evidence="3">1.16.1.9</ecNumber>
    </recommendedName>
</protein>
<accession>A0A5N6SCB9</accession>
<dbReference type="GO" id="GO:0015677">
    <property type="term" value="P:copper ion import"/>
    <property type="evidence" value="ECO:0007669"/>
    <property type="project" value="TreeGrafter"/>
</dbReference>
<feature type="transmembrane region" description="Helical" evidence="13">
    <location>
        <begin position="179"/>
        <end position="202"/>
    </location>
</feature>
<gene>
    <name evidence="15" type="ORF">BDV38DRAFT_291348</name>
</gene>
<dbReference type="SUPFAM" id="SSF63380">
    <property type="entry name" value="Riboflavin synthase domain-like"/>
    <property type="match status" value="1"/>
</dbReference>
<evidence type="ECO:0000256" key="9">
    <source>
        <dbReference type="ARBA" id="ARBA00023002"/>
    </source>
</evidence>
<keyword evidence="5" id="KW-1003">Cell membrane</keyword>
<proteinExistence type="inferred from homology"/>
<dbReference type="GO" id="GO:0006826">
    <property type="term" value="P:iron ion transport"/>
    <property type="evidence" value="ECO:0007669"/>
    <property type="project" value="TreeGrafter"/>
</dbReference>
<keyword evidence="7" id="KW-0249">Electron transport</keyword>
<feature type="transmembrane region" description="Helical" evidence="13">
    <location>
        <begin position="91"/>
        <end position="111"/>
    </location>
</feature>
<keyword evidence="8 13" id="KW-1133">Transmembrane helix</keyword>
<dbReference type="InterPro" id="IPR017927">
    <property type="entry name" value="FAD-bd_FR_type"/>
</dbReference>
<dbReference type="PROSITE" id="PS51384">
    <property type="entry name" value="FAD_FR"/>
    <property type="match status" value="1"/>
</dbReference>
<dbReference type="Pfam" id="PF08022">
    <property type="entry name" value="FAD_binding_8"/>
    <property type="match status" value="1"/>
</dbReference>
<evidence type="ECO:0000256" key="4">
    <source>
        <dbReference type="ARBA" id="ARBA00022448"/>
    </source>
</evidence>
<feature type="transmembrane region" description="Helical" evidence="13">
    <location>
        <begin position="123"/>
        <end position="143"/>
    </location>
</feature>
<dbReference type="Proteomes" id="UP000325672">
    <property type="component" value="Unassembled WGS sequence"/>
</dbReference>
<evidence type="ECO:0000313" key="16">
    <source>
        <dbReference type="Proteomes" id="UP000325672"/>
    </source>
</evidence>
<dbReference type="GO" id="GO:0052851">
    <property type="term" value="F:ferric-chelate reductase (NADPH) activity"/>
    <property type="evidence" value="ECO:0007669"/>
    <property type="project" value="UniProtKB-EC"/>
</dbReference>
<evidence type="ECO:0000256" key="1">
    <source>
        <dbReference type="ARBA" id="ARBA00004651"/>
    </source>
</evidence>
<evidence type="ECO:0000256" key="13">
    <source>
        <dbReference type="SAM" id="Phobius"/>
    </source>
</evidence>
<evidence type="ECO:0000256" key="11">
    <source>
        <dbReference type="ARBA" id="ARBA00023136"/>
    </source>
</evidence>
<organism evidence="15 16">
    <name type="scientific">Aspergillus pseudotamarii</name>
    <dbReference type="NCBI Taxonomy" id="132259"/>
    <lineage>
        <taxon>Eukaryota</taxon>
        <taxon>Fungi</taxon>
        <taxon>Dikarya</taxon>
        <taxon>Ascomycota</taxon>
        <taxon>Pezizomycotina</taxon>
        <taxon>Eurotiomycetes</taxon>
        <taxon>Eurotiomycetidae</taxon>
        <taxon>Eurotiales</taxon>
        <taxon>Aspergillaceae</taxon>
        <taxon>Aspergillus</taxon>
        <taxon>Aspergillus subgen. Circumdati</taxon>
    </lineage>
</organism>
<dbReference type="SUPFAM" id="SSF52343">
    <property type="entry name" value="Ferredoxin reductase-like, C-terminal NADP-linked domain"/>
    <property type="match status" value="1"/>
</dbReference>
<dbReference type="GeneID" id="43645926"/>
<name>A0A5N6SCB9_ASPPS</name>
<dbReference type="CDD" id="cd06186">
    <property type="entry name" value="NOX_Duox_like_FAD_NADP"/>
    <property type="match status" value="1"/>
</dbReference>
<evidence type="ECO:0000256" key="6">
    <source>
        <dbReference type="ARBA" id="ARBA00022692"/>
    </source>
</evidence>
<dbReference type="InterPro" id="IPR039261">
    <property type="entry name" value="FNR_nucleotide-bd"/>
</dbReference>
<keyword evidence="16" id="KW-1185">Reference proteome</keyword>
<comment type="catalytic activity">
    <reaction evidence="12">
        <text>2 a Fe(II)-siderophore + NADP(+) + H(+) = 2 a Fe(III)-siderophore + NADPH</text>
        <dbReference type="Rhea" id="RHEA:28795"/>
        <dbReference type="Rhea" id="RHEA-COMP:11342"/>
        <dbReference type="Rhea" id="RHEA-COMP:11344"/>
        <dbReference type="ChEBI" id="CHEBI:15378"/>
        <dbReference type="ChEBI" id="CHEBI:29033"/>
        <dbReference type="ChEBI" id="CHEBI:29034"/>
        <dbReference type="ChEBI" id="CHEBI:57783"/>
        <dbReference type="ChEBI" id="CHEBI:58349"/>
        <dbReference type="EC" id="1.16.1.9"/>
    </reaction>
</comment>
<dbReference type="InterPro" id="IPR013112">
    <property type="entry name" value="FAD-bd_8"/>
</dbReference>
<feature type="domain" description="FAD-binding FR-type" evidence="14">
    <location>
        <begin position="203"/>
        <end position="314"/>
    </location>
</feature>
<dbReference type="Pfam" id="PF08030">
    <property type="entry name" value="NAD_binding_6"/>
    <property type="match status" value="1"/>
</dbReference>
<evidence type="ECO:0000256" key="10">
    <source>
        <dbReference type="ARBA" id="ARBA00023065"/>
    </source>
</evidence>
<dbReference type="PANTHER" id="PTHR32361:SF26">
    <property type="entry name" value="FAD-BINDING 8 DOMAIN-CONTAINING PROTEIN-RELATED"/>
    <property type="match status" value="1"/>
</dbReference>
<evidence type="ECO:0000256" key="3">
    <source>
        <dbReference type="ARBA" id="ARBA00012668"/>
    </source>
</evidence>
<evidence type="ECO:0000256" key="8">
    <source>
        <dbReference type="ARBA" id="ARBA00022989"/>
    </source>
</evidence>
<keyword evidence="9" id="KW-0560">Oxidoreductase</keyword>
<dbReference type="Pfam" id="PF01794">
    <property type="entry name" value="Ferric_reduct"/>
    <property type="match status" value="1"/>
</dbReference>
<sequence length="457" mass="51320">MVIENFNEFIQSVDKVYAVVFASLFGILRLVLTTAYLVGTGVCNFVGVQSLPEAGSRAARLSLINLMSLFFSGGNEFGARLLGVSLGTYGAFHRTVGFVTVIQATIHVVIIAKTRSISASDNLQFYGILAASMFLSLVILPLVRKRVYEVFLRTHQGCAIVALYAIWQHIHIMQSTDAWVYLRGCAIVFIVSFGAQLIRILFRNLVIGRKCTKLTLHTYGENIARLTLTLPRPWGVRAGERVVLSIPSIGLFYLVQSHPFAICWWEDDGTEKAVSVSLLFRPRSGFTRKILDRLEQDREYTVWIDGPFGPASISSYGLCGHMGNYGHVFMVATGIGIAAQLPYIKELLKQYRQARIRTQRISLVWQLEQEGDWESVHDWLQVLVKEDEGYLLSVTIYDALNPSLKGGLQRFGYHDLIEVHGGEPNWEQQMSTEMEKQKGNMLVAGSLDQSPIKYIQR</sequence>
<reference evidence="15 16" key="1">
    <citation type="submission" date="2019-04" db="EMBL/GenBank/DDBJ databases">
        <title>Friends and foes A comparative genomics study of 23 Aspergillus species from section Flavi.</title>
        <authorList>
            <consortium name="DOE Joint Genome Institute"/>
            <person name="Kjaerbolling I."/>
            <person name="Vesth T."/>
            <person name="Frisvad J.C."/>
            <person name="Nybo J.L."/>
            <person name="Theobald S."/>
            <person name="Kildgaard S."/>
            <person name="Isbrandt T."/>
            <person name="Kuo A."/>
            <person name="Sato A."/>
            <person name="Lyhne E.K."/>
            <person name="Kogle M.E."/>
            <person name="Wiebenga A."/>
            <person name="Kun R.S."/>
            <person name="Lubbers R.J."/>
            <person name="Makela M.R."/>
            <person name="Barry K."/>
            <person name="Chovatia M."/>
            <person name="Clum A."/>
            <person name="Daum C."/>
            <person name="Haridas S."/>
            <person name="He G."/>
            <person name="LaButti K."/>
            <person name="Lipzen A."/>
            <person name="Mondo S."/>
            <person name="Riley R."/>
            <person name="Salamov A."/>
            <person name="Simmons B.A."/>
            <person name="Magnuson J.K."/>
            <person name="Henrissat B."/>
            <person name="Mortensen U.H."/>
            <person name="Larsen T.O."/>
            <person name="Devries R.P."/>
            <person name="Grigoriev I.V."/>
            <person name="Machida M."/>
            <person name="Baker S.E."/>
            <person name="Andersen M.R."/>
        </authorList>
    </citation>
    <scope>NUCLEOTIDE SEQUENCE [LARGE SCALE GENOMIC DNA]</scope>
    <source>
        <strain evidence="15 16">CBS 117625</strain>
    </source>
</reference>
<evidence type="ECO:0000259" key="14">
    <source>
        <dbReference type="PROSITE" id="PS51384"/>
    </source>
</evidence>
<dbReference type="GO" id="GO:0006879">
    <property type="term" value="P:intracellular iron ion homeostasis"/>
    <property type="evidence" value="ECO:0007669"/>
    <property type="project" value="TreeGrafter"/>
</dbReference>
<dbReference type="RefSeq" id="XP_031906827.1">
    <property type="nucleotide sequence ID" value="XM_032061716.1"/>
</dbReference>
<dbReference type="EC" id="1.16.1.9" evidence="3"/>
<evidence type="ECO:0000256" key="12">
    <source>
        <dbReference type="ARBA" id="ARBA00048483"/>
    </source>
</evidence>
<dbReference type="InterPro" id="IPR013121">
    <property type="entry name" value="Fe_red_NAD-bd_6"/>
</dbReference>
<dbReference type="Gene3D" id="3.40.50.80">
    <property type="entry name" value="Nucleotide-binding domain of ferredoxin-NADP reductase (FNR) module"/>
    <property type="match status" value="1"/>
</dbReference>
<dbReference type="AlphaFoldDB" id="A0A5N6SCB9"/>
<evidence type="ECO:0000313" key="15">
    <source>
        <dbReference type="EMBL" id="KAE8130764.1"/>
    </source>
</evidence>
<dbReference type="EMBL" id="ML743700">
    <property type="protein sequence ID" value="KAE8130764.1"/>
    <property type="molecule type" value="Genomic_DNA"/>
</dbReference>
<evidence type="ECO:0000256" key="5">
    <source>
        <dbReference type="ARBA" id="ARBA00022475"/>
    </source>
</evidence>
<dbReference type="GO" id="GO:0005886">
    <property type="term" value="C:plasma membrane"/>
    <property type="evidence" value="ECO:0007669"/>
    <property type="project" value="UniProtKB-SubCell"/>
</dbReference>
<feature type="transmembrane region" description="Helical" evidence="13">
    <location>
        <begin position="16"/>
        <end position="38"/>
    </location>
</feature>